<dbReference type="HOGENOM" id="CLU_1133725_0_0_1"/>
<gene>
    <name evidence="2" type="ORF">JAAARDRAFT_61900</name>
</gene>
<dbReference type="InParanoid" id="A0A067PCX3"/>
<accession>A0A067PCX3</accession>
<dbReference type="EMBL" id="KL197739">
    <property type="protein sequence ID" value="KDQ52614.1"/>
    <property type="molecule type" value="Genomic_DNA"/>
</dbReference>
<feature type="compositionally biased region" description="Basic and acidic residues" evidence="1">
    <location>
        <begin position="217"/>
        <end position="232"/>
    </location>
</feature>
<evidence type="ECO:0000313" key="3">
    <source>
        <dbReference type="Proteomes" id="UP000027265"/>
    </source>
</evidence>
<evidence type="ECO:0000313" key="2">
    <source>
        <dbReference type="EMBL" id="KDQ52614.1"/>
    </source>
</evidence>
<keyword evidence="3" id="KW-1185">Reference proteome</keyword>
<dbReference type="OrthoDB" id="3244491at2759"/>
<proteinExistence type="predicted"/>
<dbReference type="AlphaFoldDB" id="A0A067PCX3"/>
<sequence length="245" mass="26571">MSQSTTTVLRAKGLSWTASSAACLNPPSAASLHPFSTPQYARYQAQPLTVSRSISGDTDTDSITRAPSPTPTELVPEEDQRPLPHEQDEWVEECKRMGIKIKDFAFEKSALPPRPPIPSIKRPANFTCPHNSFVPRLATKASTVTKAAGMDAQGFRNAESGSSAEVQLPCGDDEQSGEEMMGFGEAPLLKGDSIVLGKRVREDSFVEVPLEGSGIEDESKRDEVRGSEASPEKRRKLLRALSSSQ</sequence>
<organism evidence="2 3">
    <name type="scientific">Jaapia argillacea MUCL 33604</name>
    <dbReference type="NCBI Taxonomy" id="933084"/>
    <lineage>
        <taxon>Eukaryota</taxon>
        <taxon>Fungi</taxon>
        <taxon>Dikarya</taxon>
        <taxon>Basidiomycota</taxon>
        <taxon>Agaricomycotina</taxon>
        <taxon>Agaricomycetes</taxon>
        <taxon>Agaricomycetidae</taxon>
        <taxon>Jaapiales</taxon>
        <taxon>Jaapiaceae</taxon>
        <taxon>Jaapia</taxon>
    </lineage>
</organism>
<reference evidence="3" key="1">
    <citation type="journal article" date="2014" name="Proc. Natl. Acad. Sci. U.S.A.">
        <title>Extensive sampling of basidiomycete genomes demonstrates inadequacy of the white-rot/brown-rot paradigm for wood decay fungi.</title>
        <authorList>
            <person name="Riley R."/>
            <person name="Salamov A.A."/>
            <person name="Brown D.W."/>
            <person name="Nagy L.G."/>
            <person name="Floudas D."/>
            <person name="Held B.W."/>
            <person name="Levasseur A."/>
            <person name="Lombard V."/>
            <person name="Morin E."/>
            <person name="Otillar R."/>
            <person name="Lindquist E.A."/>
            <person name="Sun H."/>
            <person name="LaButti K.M."/>
            <person name="Schmutz J."/>
            <person name="Jabbour D."/>
            <person name="Luo H."/>
            <person name="Baker S.E."/>
            <person name="Pisabarro A.G."/>
            <person name="Walton J.D."/>
            <person name="Blanchette R.A."/>
            <person name="Henrissat B."/>
            <person name="Martin F."/>
            <person name="Cullen D."/>
            <person name="Hibbett D.S."/>
            <person name="Grigoriev I.V."/>
        </authorList>
    </citation>
    <scope>NUCLEOTIDE SEQUENCE [LARGE SCALE GENOMIC DNA]</scope>
    <source>
        <strain evidence="3">MUCL 33604</strain>
    </source>
</reference>
<evidence type="ECO:0000256" key="1">
    <source>
        <dbReference type="SAM" id="MobiDB-lite"/>
    </source>
</evidence>
<feature type="compositionally biased region" description="Polar residues" evidence="1">
    <location>
        <begin position="50"/>
        <end position="67"/>
    </location>
</feature>
<name>A0A067PCX3_9AGAM</name>
<feature type="region of interest" description="Disordered" evidence="1">
    <location>
        <begin position="50"/>
        <end position="87"/>
    </location>
</feature>
<dbReference type="Proteomes" id="UP000027265">
    <property type="component" value="Unassembled WGS sequence"/>
</dbReference>
<protein>
    <submittedName>
        <fullName evidence="2">Uncharacterized protein</fullName>
    </submittedName>
</protein>
<feature type="region of interest" description="Disordered" evidence="1">
    <location>
        <begin position="207"/>
        <end position="245"/>
    </location>
</feature>
<feature type="compositionally biased region" description="Basic and acidic residues" evidence="1">
    <location>
        <begin position="78"/>
        <end position="87"/>
    </location>
</feature>